<dbReference type="EMBL" id="HACM01003576">
    <property type="protein sequence ID" value="CRZ04018.1"/>
    <property type="molecule type" value="Transcribed_RNA"/>
</dbReference>
<reference evidence="1" key="1">
    <citation type="submission" date="2015-04" db="EMBL/GenBank/DDBJ databases">
        <title>The genome sequence of the plant pathogenic Rhizarian Plasmodiophora brassicae reveals insights in its biotrophic life cycle and the origin of chitin synthesis.</title>
        <authorList>
            <person name="Schwelm A."/>
            <person name="Fogelqvist J."/>
            <person name="Knaust A."/>
            <person name="Julke S."/>
            <person name="Lilja T."/>
            <person name="Dhandapani V."/>
            <person name="Bonilla-Rosso G."/>
            <person name="Karlsson M."/>
            <person name="Shevchenko A."/>
            <person name="Choi S.R."/>
            <person name="Kim H.G."/>
            <person name="Park J.Y."/>
            <person name="Lim Y.P."/>
            <person name="Ludwig-Muller J."/>
            <person name="Dixelius C."/>
        </authorList>
    </citation>
    <scope>NUCLEOTIDE SEQUENCE</scope>
    <source>
        <tissue evidence="1">Potato root galls</tissue>
    </source>
</reference>
<feature type="non-terminal residue" evidence="1">
    <location>
        <position position="128"/>
    </location>
</feature>
<evidence type="ECO:0000313" key="1">
    <source>
        <dbReference type="EMBL" id="CRZ04019.1"/>
    </source>
</evidence>
<proteinExistence type="predicted"/>
<accession>A0A0H5R6U7</accession>
<sequence length="128" mass="14757">MQYHDERIQMRRLITDSVFSPRQLIIEEFITRPEDNRLFRFCDRDLVVCQKYNMNLTVTSINISCGLKKCAFCTDTTETKSSKHHELSCFGIPETCVKILDACSGITYQQIDLSVVNPNFATAFPVDH</sequence>
<name>A0A0H5R6U7_9EUKA</name>
<organism evidence="1">
    <name type="scientific">Spongospora subterranea</name>
    <dbReference type="NCBI Taxonomy" id="70186"/>
    <lineage>
        <taxon>Eukaryota</taxon>
        <taxon>Sar</taxon>
        <taxon>Rhizaria</taxon>
        <taxon>Endomyxa</taxon>
        <taxon>Phytomyxea</taxon>
        <taxon>Plasmodiophorida</taxon>
        <taxon>Plasmodiophoridae</taxon>
        <taxon>Spongospora</taxon>
    </lineage>
</organism>
<dbReference type="AlphaFoldDB" id="A0A0H5R6U7"/>
<dbReference type="EMBL" id="HACM01003577">
    <property type="protein sequence ID" value="CRZ04019.1"/>
    <property type="molecule type" value="Transcribed_RNA"/>
</dbReference>
<protein>
    <submittedName>
        <fullName evidence="1">Uncharacterized protein</fullName>
    </submittedName>
</protein>